<dbReference type="EMBL" id="BMYK01000033">
    <property type="protein sequence ID" value="GHD00901.1"/>
    <property type="molecule type" value="Genomic_DNA"/>
</dbReference>
<keyword evidence="5" id="KW-0547">Nucleotide-binding</keyword>
<dbReference type="Pfam" id="PF00005">
    <property type="entry name" value="ABC_tran"/>
    <property type="match status" value="1"/>
</dbReference>
<feature type="transmembrane region" description="Helical" evidence="10">
    <location>
        <begin position="88"/>
        <end position="112"/>
    </location>
</feature>
<dbReference type="PROSITE" id="PS50893">
    <property type="entry name" value="ABC_TRANSPORTER_2"/>
    <property type="match status" value="1"/>
</dbReference>
<evidence type="ECO:0000259" key="12">
    <source>
        <dbReference type="PROSITE" id="PS50929"/>
    </source>
</evidence>
<comment type="caution">
    <text evidence="13">The sequence shown here is derived from an EMBL/GenBank/DDBJ whole genome shotgun (WGS) entry which is preliminary data.</text>
</comment>
<dbReference type="PANTHER" id="PTHR11384:SF59">
    <property type="entry name" value="LYSOSOMAL COBALAMIN TRANSPORTER ABCD4"/>
    <property type="match status" value="1"/>
</dbReference>
<dbReference type="PANTHER" id="PTHR11384">
    <property type="entry name" value="ATP-BINDING CASSETTE, SUB-FAMILY D MEMBER"/>
    <property type="match status" value="1"/>
</dbReference>
<sequence length="596" mass="65441">MPQAISATLPTPPQIPQSHGAPTHAASSWQRFLQLAKPFWFGDARMKAWGLLATLVLLMLCETRLAVLLNDEAGELMSALAGRESDRFWSAVRTTLVLVAIAAPCYAIYYFMRDTFANHWRRWLTGRFLDGYLAERRYYSLAQQSELDNPDQRIAEDINTFTGRSIHFLLILIGSVMQLAAFSAVLWSISEALVGFLVVYAVAGTVGAMYLFGRPLITLNFAQLRKEADLRFSLIQVRESAESIAFHRGEAQERAQIDARFDAAFRNYARLVRRQCALNLFQRAFTQLTLVLPAVILAADVLAGRLEVGRAVQAAGAFAMVLGAVALIVDNFESLSRFVAGIDRLDELSRRVLAPAQDAKVDAVARAPAAEQPDPQIRHDTADFVGAQSLCVTVPGTQRVLIEQLSFALAMRDALLITGVSGCGKSSLLRALAGLWREGSGRICHPSDKSLFFLPQRPYVRGGSLRGQLLYPFPDAAVQDADLLRALQDVQLGHLAGEPPALDAEQPWDKLLSMGEQQRLALARVLVHKPDVVVLDEATSALDAENEAAIYARLRSSGACLVSVAHREAVRQFHTHHLSLTGGGRWQFGPIVGEHA</sequence>
<dbReference type="Gene3D" id="1.20.1560.10">
    <property type="entry name" value="ABC transporter type 1, transmembrane domain"/>
    <property type="match status" value="1"/>
</dbReference>
<accession>A0ABQ3GBN0</accession>
<dbReference type="CDD" id="cd03223">
    <property type="entry name" value="ABCD_peroxisomal_ALDP"/>
    <property type="match status" value="1"/>
</dbReference>
<organism evidence="13 14">
    <name type="scientific">Pseudorhodoferax aquiterrae</name>
    <dbReference type="NCBI Taxonomy" id="747304"/>
    <lineage>
        <taxon>Bacteria</taxon>
        <taxon>Pseudomonadati</taxon>
        <taxon>Pseudomonadota</taxon>
        <taxon>Betaproteobacteria</taxon>
        <taxon>Burkholderiales</taxon>
        <taxon>Comamonadaceae</taxon>
    </lineage>
</organism>
<evidence type="ECO:0000313" key="13">
    <source>
        <dbReference type="EMBL" id="GHD00901.1"/>
    </source>
</evidence>
<evidence type="ECO:0000256" key="2">
    <source>
        <dbReference type="ARBA" id="ARBA00022448"/>
    </source>
</evidence>
<dbReference type="InterPro" id="IPR027417">
    <property type="entry name" value="P-loop_NTPase"/>
</dbReference>
<feature type="transmembrane region" description="Helical" evidence="10">
    <location>
        <begin position="311"/>
        <end position="329"/>
    </location>
</feature>
<gene>
    <name evidence="13" type="ORF">GCM10007320_58820</name>
</gene>
<dbReference type="GO" id="GO:0005524">
    <property type="term" value="F:ATP binding"/>
    <property type="evidence" value="ECO:0007669"/>
    <property type="project" value="UniProtKB-KW"/>
</dbReference>
<feature type="transmembrane region" description="Helical" evidence="10">
    <location>
        <begin position="168"/>
        <end position="187"/>
    </location>
</feature>
<evidence type="ECO:0000256" key="1">
    <source>
        <dbReference type="ARBA" id="ARBA00004651"/>
    </source>
</evidence>
<feature type="transmembrane region" description="Helical" evidence="10">
    <location>
        <begin position="48"/>
        <end position="68"/>
    </location>
</feature>
<evidence type="ECO:0000256" key="5">
    <source>
        <dbReference type="ARBA" id="ARBA00022741"/>
    </source>
</evidence>
<evidence type="ECO:0000256" key="10">
    <source>
        <dbReference type="SAM" id="Phobius"/>
    </source>
</evidence>
<dbReference type="SMART" id="SM00382">
    <property type="entry name" value="AAA"/>
    <property type="match status" value="1"/>
</dbReference>
<evidence type="ECO:0000256" key="3">
    <source>
        <dbReference type="ARBA" id="ARBA00022475"/>
    </source>
</evidence>
<evidence type="ECO:0000256" key="8">
    <source>
        <dbReference type="ARBA" id="ARBA00023136"/>
    </source>
</evidence>
<feature type="transmembrane region" description="Helical" evidence="10">
    <location>
        <begin position="280"/>
        <end position="299"/>
    </location>
</feature>
<dbReference type="InterPro" id="IPR036640">
    <property type="entry name" value="ABC1_TM_sf"/>
</dbReference>
<keyword evidence="4 10" id="KW-0812">Transmembrane</keyword>
<keyword evidence="2" id="KW-0813">Transport</keyword>
<feature type="transmembrane region" description="Helical" evidence="10">
    <location>
        <begin position="193"/>
        <end position="212"/>
    </location>
</feature>
<dbReference type="Proteomes" id="UP000626210">
    <property type="component" value="Unassembled WGS sequence"/>
</dbReference>
<dbReference type="InterPro" id="IPR050835">
    <property type="entry name" value="ABC_transporter_sub-D"/>
</dbReference>
<evidence type="ECO:0000256" key="7">
    <source>
        <dbReference type="ARBA" id="ARBA00022989"/>
    </source>
</evidence>
<reference evidence="14" key="1">
    <citation type="journal article" date="2019" name="Int. J. Syst. Evol. Microbiol.">
        <title>The Global Catalogue of Microorganisms (GCM) 10K type strain sequencing project: providing services to taxonomists for standard genome sequencing and annotation.</title>
        <authorList>
            <consortium name="The Broad Institute Genomics Platform"/>
            <consortium name="The Broad Institute Genome Sequencing Center for Infectious Disease"/>
            <person name="Wu L."/>
            <person name="Ma J."/>
        </authorList>
    </citation>
    <scope>NUCLEOTIDE SEQUENCE [LARGE SCALE GENOMIC DNA]</scope>
    <source>
        <strain evidence="14">KCTC 23314</strain>
    </source>
</reference>
<dbReference type="InterPro" id="IPR011527">
    <property type="entry name" value="ABC1_TM_dom"/>
</dbReference>
<keyword evidence="3" id="KW-1003">Cell membrane</keyword>
<dbReference type="PROSITE" id="PS50929">
    <property type="entry name" value="ABC_TM1F"/>
    <property type="match status" value="1"/>
</dbReference>
<name>A0ABQ3GBN0_9BURK</name>
<feature type="domain" description="ABC transmembrane type-1" evidence="12">
    <location>
        <begin position="96"/>
        <end position="337"/>
    </location>
</feature>
<keyword evidence="14" id="KW-1185">Reference proteome</keyword>
<dbReference type="Gene3D" id="3.40.50.300">
    <property type="entry name" value="P-loop containing nucleotide triphosphate hydrolases"/>
    <property type="match status" value="1"/>
</dbReference>
<evidence type="ECO:0000256" key="4">
    <source>
        <dbReference type="ARBA" id="ARBA00022692"/>
    </source>
</evidence>
<keyword evidence="6 13" id="KW-0067">ATP-binding</keyword>
<comment type="subcellular location">
    <subcellularLocation>
        <location evidence="1">Cell membrane</location>
        <topology evidence="1">Multi-pass membrane protein</topology>
    </subcellularLocation>
</comment>
<evidence type="ECO:0000256" key="9">
    <source>
        <dbReference type="SAM" id="MobiDB-lite"/>
    </source>
</evidence>
<dbReference type="InterPro" id="IPR003593">
    <property type="entry name" value="AAA+_ATPase"/>
</dbReference>
<feature type="domain" description="ABC transporter" evidence="11">
    <location>
        <begin position="385"/>
        <end position="595"/>
    </location>
</feature>
<dbReference type="SUPFAM" id="SSF52540">
    <property type="entry name" value="P-loop containing nucleoside triphosphate hydrolases"/>
    <property type="match status" value="1"/>
</dbReference>
<keyword evidence="7 10" id="KW-1133">Transmembrane helix</keyword>
<dbReference type="SUPFAM" id="SSF90123">
    <property type="entry name" value="ABC transporter transmembrane region"/>
    <property type="match status" value="1"/>
</dbReference>
<evidence type="ECO:0000256" key="6">
    <source>
        <dbReference type="ARBA" id="ARBA00022840"/>
    </source>
</evidence>
<evidence type="ECO:0000313" key="14">
    <source>
        <dbReference type="Proteomes" id="UP000626210"/>
    </source>
</evidence>
<dbReference type="Pfam" id="PF06472">
    <property type="entry name" value="ABC_membrane_2"/>
    <property type="match status" value="1"/>
</dbReference>
<evidence type="ECO:0000259" key="11">
    <source>
        <dbReference type="PROSITE" id="PS50893"/>
    </source>
</evidence>
<dbReference type="InterPro" id="IPR003439">
    <property type="entry name" value="ABC_transporter-like_ATP-bd"/>
</dbReference>
<protein>
    <submittedName>
        <fullName evidence="13">ABC transporter ATP-binding protein</fullName>
    </submittedName>
</protein>
<feature type="region of interest" description="Disordered" evidence="9">
    <location>
        <begin position="1"/>
        <end position="22"/>
    </location>
</feature>
<keyword evidence="8 10" id="KW-0472">Membrane</keyword>
<proteinExistence type="predicted"/>